<evidence type="ECO:0000256" key="1">
    <source>
        <dbReference type="SAM" id="MobiDB-lite"/>
    </source>
</evidence>
<reference evidence="6" key="1">
    <citation type="submission" date="2017-02" db="UniProtKB">
        <authorList>
            <consortium name="WormBaseParasite"/>
        </authorList>
    </citation>
    <scope>IDENTIFICATION</scope>
</reference>
<name>A0A0N4UG04_DRAME</name>
<dbReference type="Proteomes" id="UP000274756">
    <property type="component" value="Unassembled WGS sequence"/>
</dbReference>
<feature type="transmembrane region" description="Helical" evidence="2">
    <location>
        <begin position="315"/>
        <end position="338"/>
    </location>
</feature>
<feature type="transmembrane region" description="Helical" evidence="2">
    <location>
        <begin position="64"/>
        <end position="88"/>
    </location>
</feature>
<evidence type="ECO:0000313" key="5">
    <source>
        <dbReference type="Proteomes" id="UP000274756"/>
    </source>
</evidence>
<evidence type="ECO:0000313" key="6">
    <source>
        <dbReference type="WBParaSite" id="DME_0000639601-mRNA-1"/>
    </source>
</evidence>
<accession>A0A0N4UG04</accession>
<evidence type="ECO:0000313" key="3">
    <source>
        <dbReference type="EMBL" id="VDN59534.1"/>
    </source>
</evidence>
<gene>
    <name evidence="3" type="ORF">DME_LOCUS9507</name>
</gene>
<feature type="compositionally biased region" description="Low complexity" evidence="1">
    <location>
        <begin position="478"/>
        <end position="491"/>
    </location>
</feature>
<evidence type="ECO:0000256" key="2">
    <source>
        <dbReference type="SAM" id="Phobius"/>
    </source>
</evidence>
<evidence type="ECO:0000313" key="4">
    <source>
        <dbReference type="Proteomes" id="UP000038040"/>
    </source>
</evidence>
<dbReference type="OrthoDB" id="5872298at2759"/>
<feature type="compositionally biased region" description="Basic and acidic residues" evidence="1">
    <location>
        <begin position="497"/>
        <end position="507"/>
    </location>
</feature>
<keyword evidence="5" id="KW-1185">Reference proteome</keyword>
<sequence>MDVIKRYYEKVQESCFAVVECRSSASAPYLMFINTIFWLSAFYLEREIQFRVLLSLAVDVLSKILFSIGNQLFQALGVTLAFLSAYSLKVDTEKACCCVYIGQSYVALSAIQSENSFIQNIIRKTGDFLSNIWKNFILSIKNLCILIKCKVKNALIHLKQFIICIAISIKNYIIHKLRSCKEWIFGKLAQVRDWICDKFIRPIRNALLSIFQFLRYYLCGHWWPGLKAYLVDHIGRPVKRLFNYICFATVYIFCGYWVTPLFKLIIRYLQRFRKFIFRTCIAPIVRYMKYLLSQALIAIRRVLHQLGLIVRDSILWPFCVILFEFLKAVGLIFHAIIIQPCCNYFYTKYKKCEDCLLIYVLGPVCKIIVDNDTDTELAELLPIREDNISETENLSEKQSVESRSSISFYKYTFAEDEHDFVRGLKFPSLITSESSDENLEAFKPLKKKHKRKRPSKTECLKSVPKDPTPSVIADGKSDTSSENSRSSTTFSLNSGNNHRDLDELVDS</sequence>
<dbReference type="Proteomes" id="UP000038040">
    <property type="component" value="Unplaced"/>
</dbReference>
<feature type="transmembrane region" description="Helical" evidence="2">
    <location>
        <begin position="26"/>
        <end position="44"/>
    </location>
</feature>
<keyword evidence="2" id="KW-0472">Membrane</keyword>
<proteinExistence type="predicted"/>
<dbReference type="WBParaSite" id="DME_0000639601-mRNA-1">
    <property type="protein sequence ID" value="DME_0000639601-mRNA-1"/>
    <property type="gene ID" value="DME_0000639601"/>
</dbReference>
<protein>
    <submittedName>
        <fullName evidence="3 6">Uncharacterized protein</fullName>
    </submittedName>
</protein>
<organism evidence="4 6">
    <name type="scientific">Dracunculus medinensis</name>
    <name type="common">Guinea worm</name>
    <dbReference type="NCBI Taxonomy" id="318479"/>
    <lineage>
        <taxon>Eukaryota</taxon>
        <taxon>Metazoa</taxon>
        <taxon>Ecdysozoa</taxon>
        <taxon>Nematoda</taxon>
        <taxon>Chromadorea</taxon>
        <taxon>Rhabditida</taxon>
        <taxon>Spirurina</taxon>
        <taxon>Dracunculoidea</taxon>
        <taxon>Dracunculidae</taxon>
        <taxon>Dracunculus</taxon>
    </lineage>
</organism>
<feature type="transmembrane region" description="Helical" evidence="2">
    <location>
        <begin position="241"/>
        <end position="266"/>
    </location>
</feature>
<keyword evidence="2" id="KW-1133">Transmembrane helix</keyword>
<reference evidence="3 5" key="2">
    <citation type="submission" date="2018-11" db="EMBL/GenBank/DDBJ databases">
        <authorList>
            <consortium name="Pathogen Informatics"/>
        </authorList>
    </citation>
    <scope>NUCLEOTIDE SEQUENCE [LARGE SCALE GENOMIC DNA]</scope>
</reference>
<feature type="region of interest" description="Disordered" evidence="1">
    <location>
        <begin position="446"/>
        <end position="507"/>
    </location>
</feature>
<keyword evidence="2" id="KW-0812">Transmembrane</keyword>
<dbReference type="EMBL" id="UYYG01001184">
    <property type="protein sequence ID" value="VDN59534.1"/>
    <property type="molecule type" value="Genomic_DNA"/>
</dbReference>
<dbReference type="AlphaFoldDB" id="A0A0N4UG04"/>